<comment type="caution">
    <text evidence="1">The sequence shown here is derived from an EMBL/GenBank/DDBJ whole genome shotgun (WGS) entry which is preliminary data.</text>
</comment>
<keyword evidence="2" id="KW-1185">Reference proteome</keyword>
<organism evidence="1 2">
    <name type="scientific">Paenibacillus pini JCM 16418</name>
    <dbReference type="NCBI Taxonomy" id="1236976"/>
    <lineage>
        <taxon>Bacteria</taxon>
        <taxon>Bacillati</taxon>
        <taxon>Bacillota</taxon>
        <taxon>Bacilli</taxon>
        <taxon>Bacillales</taxon>
        <taxon>Paenibacillaceae</taxon>
        <taxon>Paenibacillus</taxon>
    </lineage>
</organism>
<reference evidence="1 2" key="1">
    <citation type="journal article" date="2014" name="Genome Announc.">
        <title>Draft Genome Sequence of Paenibacillus pini JCM 16418T, Isolated from the Rhizosphere of Pine Tree.</title>
        <authorList>
            <person name="Yuki M."/>
            <person name="Oshima K."/>
            <person name="Suda W."/>
            <person name="Oshida Y."/>
            <person name="Kitamura K."/>
            <person name="Iida Y."/>
            <person name="Hattori M."/>
            <person name="Ohkuma M."/>
        </authorList>
    </citation>
    <scope>NUCLEOTIDE SEQUENCE [LARGE SCALE GENOMIC DNA]</scope>
    <source>
        <strain evidence="1 2">JCM 16418</strain>
    </source>
</reference>
<dbReference type="Gene3D" id="3.40.1160.10">
    <property type="entry name" value="Acetylglutamate kinase-like"/>
    <property type="match status" value="1"/>
</dbReference>
<dbReference type="EMBL" id="BAVZ01000021">
    <property type="protein sequence ID" value="GAF10298.1"/>
    <property type="molecule type" value="Genomic_DNA"/>
</dbReference>
<protein>
    <recommendedName>
        <fullName evidence="3">Acetylglutamate kinase</fullName>
    </recommendedName>
</protein>
<evidence type="ECO:0000313" key="2">
    <source>
        <dbReference type="Proteomes" id="UP000019364"/>
    </source>
</evidence>
<sequence>MTNLKYETSNTDATKASSTRSFVMKCGGSTLAALPESFFEDLKQLQNNGMQPVIVHAGALPYRII</sequence>
<dbReference type="AlphaFoldDB" id="W7YSX1"/>
<dbReference type="InterPro" id="IPR036393">
    <property type="entry name" value="AceGlu_kinase-like_sf"/>
</dbReference>
<evidence type="ECO:0000313" key="1">
    <source>
        <dbReference type="EMBL" id="GAF10298.1"/>
    </source>
</evidence>
<gene>
    <name evidence="1" type="ORF">JCM16418_4477</name>
</gene>
<dbReference type="SUPFAM" id="SSF53633">
    <property type="entry name" value="Carbamate kinase-like"/>
    <property type="match status" value="1"/>
</dbReference>
<proteinExistence type="predicted"/>
<name>W7YSX1_9BACL</name>
<evidence type="ECO:0008006" key="3">
    <source>
        <dbReference type="Google" id="ProtNLM"/>
    </source>
</evidence>
<dbReference type="STRING" id="1236976.JCM16418_4477"/>
<dbReference type="eggNOG" id="COG0548">
    <property type="taxonomic scope" value="Bacteria"/>
</dbReference>
<accession>W7YSX1</accession>
<dbReference type="Proteomes" id="UP000019364">
    <property type="component" value="Unassembled WGS sequence"/>
</dbReference>